<dbReference type="PANTHER" id="PTHR30404">
    <property type="entry name" value="N-ACETYLMURAMOYL-L-ALANINE AMIDASE"/>
    <property type="match status" value="1"/>
</dbReference>
<dbReference type="Gene3D" id="3.40.630.40">
    <property type="entry name" value="Zn-dependent exopeptidases"/>
    <property type="match status" value="1"/>
</dbReference>
<feature type="transmembrane region" description="Helical" evidence="4">
    <location>
        <begin position="55"/>
        <end position="72"/>
    </location>
</feature>
<keyword evidence="7" id="KW-1185">Reference proteome</keyword>
<evidence type="ECO:0000313" key="7">
    <source>
        <dbReference type="Proteomes" id="UP000018419"/>
    </source>
</evidence>
<keyword evidence="3" id="KW-0378">Hydrolase</keyword>
<organism evidence="6 7">
    <name type="scientific">Acinetobacter radioresistens SK82</name>
    <dbReference type="NCBI Taxonomy" id="596318"/>
    <lineage>
        <taxon>Bacteria</taxon>
        <taxon>Pseudomonadati</taxon>
        <taxon>Pseudomonadota</taxon>
        <taxon>Gammaproteobacteria</taxon>
        <taxon>Moraxellales</taxon>
        <taxon>Moraxellaceae</taxon>
        <taxon>Acinetobacter</taxon>
    </lineage>
</organism>
<keyword evidence="4" id="KW-1133">Transmembrane helix</keyword>
<keyword evidence="4" id="KW-0472">Membrane</keyword>
<name>A0ABM9YK85_ACIRA</name>
<evidence type="ECO:0000256" key="2">
    <source>
        <dbReference type="ARBA" id="ARBA00011901"/>
    </source>
</evidence>
<evidence type="ECO:0000256" key="3">
    <source>
        <dbReference type="ARBA" id="ARBA00022801"/>
    </source>
</evidence>
<dbReference type="EC" id="3.5.1.28" evidence="2"/>
<comment type="catalytic activity">
    <reaction evidence="1">
        <text>Hydrolyzes the link between N-acetylmuramoyl residues and L-amino acid residues in certain cell-wall glycopeptides.</text>
        <dbReference type="EC" id="3.5.1.28"/>
    </reaction>
</comment>
<dbReference type="PANTHER" id="PTHR30404:SF0">
    <property type="entry name" value="N-ACETYLMURAMOYL-L-ALANINE AMIDASE AMIC"/>
    <property type="match status" value="1"/>
</dbReference>
<dbReference type="RefSeq" id="WP_005016271.1">
    <property type="nucleotide sequence ID" value="NZ_ACVR01000072.1"/>
</dbReference>
<dbReference type="InterPro" id="IPR002508">
    <property type="entry name" value="MurNAc-LAA_cat"/>
</dbReference>
<dbReference type="Pfam" id="PF01520">
    <property type="entry name" value="Amidase_3"/>
    <property type="match status" value="1"/>
</dbReference>
<dbReference type="InterPro" id="IPR050695">
    <property type="entry name" value="N-acetylmuramoyl_amidase_3"/>
</dbReference>
<dbReference type="SMART" id="SM00646">
    <property type="entry name" value="Ami_3"/>
    <property type="match status" value="1"/>
</dbReference>
<dbReference type="Pfam" id="PF25612">
    <property type="entry name" value="DUF7940"/>
    <property type="match status" value="1"/>
</dbReference>
<evidence type="ECO:0000259" key="5">
    <source>
        <dbReference type="SMART" id="SM00646"/>
    </source>
</evidence>
<feature type="domain" description="MurNAc-LAA" evidence="5">
    <location>
        <begin position="141"/>
        <end position="253"/>
    </location>
</feature>
<protein>
    <recommendedName>
        <fullName evidence="2">N-acetylmuramoyl-L-alanine amidase</fullName>
        <ecNumber evidence="2">3.5.1.28</ecNumber>
    </recommendedName>
</protein>
<evidence type="ECO:0000256" key="4">
    <source>
        <dbReference type="SAM" id="Phobius"/>
    </source>
</evidence>
<dbReference type="Proteomes" id="UP000018419">
    <property type="component" value="Unassembled WGS sequence"/>
</dbReference>
<dbReference type="InterPro" id="IPR057700">
    <property type="entry name" value="DUF7940"/>
</dbReference>
<keyword evidence="4" id="KW-0812">Transmembrane</keyword>
<dbReference type="CDD" id="cd02696">
    <property type="entry name" value="MurNAc-LAA"/>
    <property type="match status" value="1"/>
</dbReference>
<evidence type="ECO:0000256" key="1">
    <source>
        <dbReference type="ARBA" id="ARBA00001561"/>
    </source>
</evidence>
<reference evidence="6 7" key="1">
    <citation type="submission" date="2009-07" db="EMBL/GenBank/DDBJ databases">
        <authorList>
            <person name="Madupu R."/>
            <person name="Durkin A.S."/>
            <person name="Torralba M."/>
            <person name="Methe B."/>
            <person name="Sutton G.G."/>
            <person name="Strausberg R.L."/>
            <person name="Nelson K.E."/>
        </authorList>
    </citation>
    <scope>NUCLEOTIDE SEQUENCE [LARGE SCALE GENOMIC DNA]</scope>
    <source>
        <strain evidence="6 7">SK82</strain>
    </source>
</reference>
<sequence length="259" mass="28147">MKLIENWKESYKLLTVKIGALLSAFFTLLILFSDHLVTVWNQIPQAWKDQIPETWGFWIGGIVSVAMILARLKSQPKLQQQPLGFVTVTAGHSNFDPGAVNGKYKEAELVTNFRNAVNFYLNQAGIKTRTDGIGSKNEPLSSAVKLIKGSSVAVEFHLNAAGSSQANGIETIALPADKLLAQKLSNAVASALGSRVRGQNGWIDQSDSARGKLAFVNGGGLILELGFISNQDELARFNARYWLAARAVANVLIEHEKGN</sequence>
<proteinExistence type="predicted"/>
<accession>A0ABM9YK85</accession>
<dbReference type="SUPFAM" id="SSF53187">
    <property type="entry name" value="Zn-dependent exopeptidases"/>
    <property type="match status" value="1"/>
</dbReference>
<feature type="transmembrane region" description="Helical" evidence="4">
    <location>
        <begin position="21"/>
        <end position="43"/>
    </location>
</feature>
<dbReference type="EMBL" id="ACVR01000072">
    <property type="protein sequence ID" value="EET81294.1"/>
    <property type="molecule type" value="Genomic_DNA"/>
</dbReference>
<evidence type="ECO:0000313" key="6">
    <source>
        <dbReference type="EMBL" id="EET81294.1"/>
    </source>
</evidence>
<comment type="caution">
    <text evidence="6">The sequence shown here is derived from an EMBL/GenBank/DDBJ whole genome shotgun (WGS) entry which is preliminary data.</text>
</comment>
<gene>
    <name evidence="6" type="ORF">ACIRA0001_0075</name>
</gene>